<dbReference type="EC" id="2.7.13.3" evidence="3"/>
<evidence type="ECO:0000259" key="16">
    <source>
        <dbReference type="PROSITE" id="PS50113"/>
    </source>
</evidence>
<dbReference type="PROSITE" id="PS50112">
    <property type="entry name" value="PAS"/>
    <property type="match status" value="1"/>
</dbReference>
<dbReference type="NCBIfam" id="TIGR00229">
    <property type="entry name" value="sensory_box"/>
    <property type="match status" value="2"/>
</dbReference>
<dbReference type="CDD" id="cd17546">
    <property type="entry name" value="REC_hyHK_CKI1_RcsC-like"/>
    <property type="match status" value="1"/>
</dbReference>
<keyword evidence="7" id="KW-0547">Nucleotide-binding</keyword>
<evidence type="ECO:0000256" key="10">
    <source>
        <dbReference type="ARBA" id="ARBA00023012"/>
    </source>
</evidence>
<dbReference type="PANTHER" id="PTHR45339">
    <property type="entry name" value="HYBRID SIGNAL TRANSDUCTION HISTIDINE KINASE J"/>
    <property type="match status" value="1"/>
</dbReference>
<evidence type="ECO:0000256" key="8">
    <source>
        <dbReference type="ARBA" id="ARBA00022840"/>
    </source>
</evidence>
<comment type="catalytic activity">
    <reaction evidence="1">
        <text>ATP + protein L-histidine = ADP + protein N-phospho-L-histidine.</text>
        <dbReference type="EC" id="2.7.13.3"/>
    </reaction>
</comment>
<evidence type="ECO:0000256" key="1">
    <source>
        <dbReference type="ARBA" id="ARBA00000085"/>
    </source>
</evidence>
<name>A0ABY7LWN2_9BACT</name>
<dbReference type="Pfam" id="PF02518">
    <property type="entry name" value="HATPase_c"/>
    <property type="match status" value="1"/>
</dbReference>
<dbReference type="PROSITE" id="PS50109">
    <property type="entry name" value="HIS_KIN"/>
    <property type="match status" value="1"/>
</dbReference>
<dbReference type="SMART" id="SM00086">
    <property type="entry name" value="PAC"/>
    <property type="match status" value="4"/>
</dbReference>
<dbReference type="InterPro" id="IPR001610">
    <property type="entry name" value="PAC"/>
</dbReference>
<dbReference type="InterPro" id="IPR011006">
    <property type="entry name" value="CheY-like_superfamily"/>
</dbReference>
<proteinExistence type="predicted"/>
<evidence type="ECO:0000256" key="7">
    <source>
        <dbReference type="ARBA" id="ARBA00022741"/>
    </source>
</evidence>
<dbReference type="InterPro" id="IPR013655">
    <property type="entry name" value="PAS_fold_3"/>
</dbReference>
<evidence type="ECO:0000256" key="3">
    <source>
        <dbReference type="ARBA" id="ARBA00012438"/>
    </source>
</evidence>
<evidence type="ECO:0000256" key="5">
    <source>
        <dbReference type="ARBA" id="ARBA00022553"/>
    </source>
</evidence>
<dbReference type="PROSITE" id="PS50110">
    <property type="entry name" value="RESPONSE_REGULATORY"/>
    <property type="match status" value="1"/>
</dbReference>
<evidence type="ECO:0000256" key="2">
    <source>
        <dbReference type="ARBA" id="ARBA00004651"/>
    </source>
</evidence>
<dbReference type="Pfam" id="PF08447">
    <property type="entry name" value="PAS_3"/>
    <property type="match status" value="2"/>
</dbReference>
<dbReference type="InterPro" id="IPR001789">
    <property type="entry name" value="Sig_transdc_resp-reg_receiver"/>
</dbReference>
<dbReference type="PRINTS" id="PR00344">
    <property type="entry name" value="BCTRLSENSOR"/>
</dbReference>
<evidence type="ECO:0000313" key="18">
    <source>
        <dbReference type="Proteomes" id="UP001211005"/>
    </source>
</evidence>
<evidence type="ECO:0000256" key="11">
    <source>
        <dbReference type="ARBA" id="ARBA00023136"/>
    </source>
</evidence>
<evidence type="ECO:0000259" key="15">
    <source>
        <dbReference type="PROSITE" id="PS50112"/>
    </source>
</evidence>
<dbReference type="Proteomes" id="UP001211005">
    <property type="component" value="Plasmid unnamed1"/>
</dbReference>
<evidence type="ECO:0000313" key="17">
    <source>
        <dbReference type="EMBL" id="WBA43951.1"/>
    </source>
</evidence>
<feature type="modified residue" description="4-aspartylphosphate" evidence="12">
    <location>
        <position position="998"/>
    </location>
</feature>
<feature type="domain" description="PAC" evidence="16">
    <location>
        <begin position="634"/>
        <end position="686"/>
    </location>
</feature>
<dbReference type="InterPro" id="IPR003594">
    <property type="entry name" value="HATPase_dom"/>
</dbReference>
<feature type="domain" description="PAC" evidence="16">
    <location>
        <begin position="121"/>
        <end position="175"/>
    </location>
</feature>
<dbReference type="Pfam" id="PF13426">
    <property type="entry name" value="PAS_9"/>
    <property type="match status" value="3"/>
</dbReference>
<organism evidence="17 18">
    <name type="scientific">Hymenobacter canadensis</name>
    <dbReference type="NCBI Taxonomy" id="2999067"/>
    <lineage>
        <taxon>Bacteria</taxon>
        <taxon>Pseudomonadati</taxon>
        <taxon>Bacteroidota</taxon>
        <taxon>Cytophagia</taxon>
        <taxon>Cytophagales</taxon>
        <taxon>Hymenobacteraceae</taxon>
        <taxon>Hymenobacter</taxon>
    </lineage>
</organism>
<keyword evidence="5 12" id="KW-0597">Phosphoprotein</keyword>
<evidence type="ECO:0000256" key="9">
    <source>
        <dbReference type="ARBA" id="ARBA00022989"/>
    </source>
</evidence>
<dbReference type="CDD" id="cd00082">
    <property type="entry name" value="HisKA"/>
    <property type="match status" value="1"/>
</dbReference>
<protein>
    <recommendedName>
        <fullName evidence="3">histidine kinase</fullName>
        <ecNumber evidence="3">2.7.13.3</ecNumber>
    </recommendedName>
</protein>
<dbReference type="SUPFAM" id="SSF47226">
    <property type="entry name" value="Histidine-containing phosphotransfer domain, HPT domain"/>
    <property type="match status" value="1"/>
</dbReference>
<dbReference type="InterPro" id="IPR004358">
    <property type="entry name" value="Sig_transdc_His_kin-like_C"/>
</dbReference>
<dbReference type="RefSeq" id="WP_269561985.1">
    <property type="nucleotide sequence ID" value="NZ_CP114768.1"/>
</dbReference>
<evidence type="ECO:0000259" key="13">
    <source>
        <dbReference type="PROSITE" id="PS50109"/>
    </source>
</evidence>
<evidence type="ECO:0000256" key="4">
    <source>
        <dbReference type="ARBA" id="ARBA00022475"/>
    </source>
</evidence>
<keyword evidence="9" id="KW-1133">Transmembrane helix</keyword>
<feature type="domain" description="PAC" evidence="16">
    <location>
        <begin position="379"/>
        <end position="432"/>
    </location>
</feature>
<evidence type="ECO:0000256" key="6">
    <source>
        <dbReference type="ARBA" id="ARBA00022692"/>
    </source>
</evidence>
<feature type="domain" description="Response regulatory" evidence="14">
    <location>
        <begin position="949"/>
        <end position="1064"/>
    </location>
</feature>
<dbReference type="PROSITE" id="PS50113">
    <property type="entry name" value="PAC"/>
    <property type="match status" value="3"/>
</dbReference>
<reference evidence="17 18" key="1">
    <citation type="submission" date="2022-12" db="EMBL/GenBank/DDBJ databases">
        <title>Hymenobacter canadensis sp. nov. isolated from lake water of the Cambridge Bay, Canada.</title>
        <authorList>
            <person name="Kim W.H."/>
            <person name="Lee Y.M."/>
        </authorList>
    </citation>
    <scope>NUCLEOTIDE SEQUENCE [LARGE SCALE GENOMIC DNA]</scope>
    <source>
        <strain evidence="17 18">PAMC 29467</strain>
        <plasmid evidence="17 18">unnamed1</plasmid>
    </source>
</reference>
<dbReference type="Gene3D" id="3.40.50.2300">
    <property type="match status" value="1"/>
</dbReference>
<dbReference type="Pfam" id="PF00512">
    <property type="entry name" value="HisKA"/>
    <property type="match status" value="1"/>
</dbReference>
<dbReference type="SUPFAM" id="SSF52172">
    <property type="entry name" value="CheY-like"/>
    <property type="match status" value="1"/>
</dbReference>
<keyword evidence="8" id="KW-0067">ATP-binding</keyword>
<keyword evidence="11" id="KW-0472">Membrane</keyword>
<dbReference type="InterPro" id="IPR036641">
    <property type="entry name" value="HPT_dom_sf"/>
</dbReference>
<feature type="domain" description="PAS" evidence="15">
    <location>
        <begin position="561"/>
        <end position="632"/>
    </location>
</feature>
<dbReference type="SUPFAM" id="SSF55874">
    <property type="entry name" value="ATPase domain of HSP90 chaperone/DNA topoisomerase II/histidine kinase"/>
    <property type="match status" value="1"/>
</dbReference>
<dbReference type="InterPro" id="IPR005467">
    <property type="entry name" value="His_kinase_dom"/>
</dbReference>
<dbReference type="Gene3D" id="1.20.120.160">
    <property type="entry name" value="HPT domain"/>
    <property type="match status" value="1"/>
</dbReference>
<sequence>MAPTATPTLPKKPTRATLERLLQERDAEIQAMYAQMAVLYTAFPPMAGTQLDFLGQLQHLFAGVMVGDSQGRITWANDQFLARWNCTLADLVGRLISELPYSRQPDLDTQAAIQASLTRQESFQFEMPDPSPEHAKDWLRITVQPIRNADQVVEVYVGLLEDITPEKKAQLAVARSEKRYRELAENVPGVLYRWRQLADGSMRSVYCSPQITEIFGLQVEDSSDFGNFIHPDDQALWYSSVATAAATLAPWSFEGRVLVPGQPLRWCQGNSALSYRDAESIIYSGIIQDISAQRKAEETARHNALHSLLTMEGLGIGGWEFDFQTGQITVSVECQTMMGYSEANPLPASSTWTHCAHPDDVPQLEQAWAAYQRGDAPYFSCEHRVRCRNGTYIWVLNRALVTKRDAQGAPLIFTGIKADISVRKKTQEALDVTALRLAKTIAMLRRGILLVDEHHKVVLTNESFCQLFGLAETPTQLIGTDYAVVKAQMQRSLLAPDGEDLRLKLRPGHEVIHQGMLALRNGRLLDYDFVPVRHSDADMGYLWKFKDITESYNAEMSLRLSEEKYRTIIDNMQLGLVEMDLGKRVVYTNPSFCRTIGYASEELLGYKLPTNLLDFDSRIQLEDHINSRYQGTSSSYELPIITRTGEAKWLFIGAGPLYDKNRAVMGNIGIIFDITKQKKMEQNLREAKELAEHSTRAKEQFLANMSHEIRTPMNAIMGMSQLLAKTPLAPKQSNYLHAISTSAQNLLVIINDILDLSKLDAGKMSLEHVGFNVNRLCAQVEKTLLYKAEEKGLRLRIRVNPHVPAVVLGDPYRLTQILLNLAGNAVKFTPKGEVCIECDLAGFYQDVATLTFVVRDTGIGIDTDYLQRIFQEFSQEDPSITRQFGGTGLGLSISRSLVRLMHSEIIIESKKNLGTTIHFTLELPVGTVDDLPQRRPEARANIEELRGKHILLVEDNEYNRLMAKTFLTNAQLKVIEAENGAVAVELAAAQPFDLILMDVQMPVMDGFEATRCLRHDLGLTLPIIALTASAINGEREKCLAAGMDDYLAKPFYEDELLQMLCDWLLPKATSQLPPPSLTNLAPSPSTGLYNLEELQNMARGNQKFVSSMLGTFMTSTERTSQDLTAALAVGNLVGIQAAAHNLLPSLRHLQIHAAVNLMELLEQWDGPFSYDDLQPPVEAADHILRQVLTEMAAEQEKRRLAGQ</sequence>
<dbReference type="EMBL" id="CP114768">
    <property type="protein sequence ID" value="WBA43951.1"/>
    <property type="molecule type" value="Genomic_DNA"/>
</dbReference>
<dbReference type="InterPro" id="IPR035965">
    <property type="entry name" value="PAS-like_dom_sf"/>
</dbReference>
<evidence type="ECO:0000259" key="14">
    <source>
        <dbReference type="PROSITE" id="PS50110"/>
    </source>
</evidence>
<dbReference type="Gene3D" id="3.30.450.20">
    <property type="entry name" value="PAS domain"/>
    <property type="match status" value="5"/>
</dbReference>
<keyword evidence="10" id="KW-0902">Two-component regulatory system</keyword>
<keyword evidence="4" id="KW-1003">Cell membrane</keyword>
<dbReference type="Gene3D" id="1.10.287.130">
    <property type="match status" value="1"/>
</dbReference>
<accession>A0ABY7LWN2</accession>
<dbReference type="CDD" id="cd16922">
    <property type="entry name" value="HATPase_EvgS-ArcB-TorS-like"/>
    <property type="match status" value="1"/>
</dbReference>
<dbReference type="SMART" id="SM00091">
    <property type="entry name" value="PAS"/>
    <property type="match status" value="5"/>
</dbReference>
<comment type="subcellular location">
    <subcellularLocation>
        <location evidence="2">Cell membrane</location>
        <topology evidence="2">Multi-pass membrane protein</topology>
    </subcellularLocation>
</comment>
<dbReference type="Pfam" id="PF00072">
    <property type="entry name" value="Response_reg"/>
    <property type="match status" value="1"/>
</dbReference>
<dbReference type="InterPro" id="IPR000700">
    <property type="entry name" value="PAS-assoc_C"/>
</dbReference>
<dbReference type="CDD" id="cd00130">
    <property type="entry name" value="PAS"/>
    <property type="match status" value="5"/>
</dbReference>
<keyword evidence="6" id="KW-0812">Transmembrane</keyword>
<dbReference type="SMART" id="SM00388">
    <property type="entry name" value="HisKA"/>
    <property type="match status" value="1"/>
</dbReference>
<keyword evidence="17" id="KW-0614">Plasmid</keyword>
<dbReference type="SUPFAM" id="SSF55785">
    <property type="entry name" value="PYP-like sensor domain (PAS domain)"/>
    <property type="match status" value="5"/>
</dbReference>
<dbReference type="PANTHER" id="PTHR45339:SF1">
    <property type="entry name" value="HYBRID SIGNAL TRANSDUCTION HISTIDINE KINASE J"/>
    <property type="match status" value="1"/>
</dbReference>
<dbReference type="InterPro" id="IPR036097">
    <property type="entry name" value="HisK_dim/P_sf"/>
</dbReference>
<gene>
    <name evidence="17" type="ORF">O3303_20505</name>
</gene>
<dbReference type="InterPro" id="IPR000014">
    <property type="entry name" value="PAS"/>
</dbReference>
<dbReference type="InterPro" id="IPR036890">
    <property type="entry name" value="HATPase_C_sf"/>
</dbReference>
<dbReference type="SMART" id="SM00448">
    <property type="entry name" value="REC"/>
    <property type="match status" value="1"/>
</dbReference>
<keyword evidence="18" id="KW-1185">Reference proteome</keyword>
<dbReference type="SMART" id="SM00387">
    <property type="entry name" value="HATPase_c"/>
    <property type="match status" value="1"/>
</dbReference>
<feature type="domain" description="Histidine kinase" evidence="13">
    <location>
        <begin position="704"/>
        <end position="925"/>
    </location>
</feature>
<geneLocation type="plasmid" evidence="17 18">
    <name>unnamed1</name>
</geneLocation>
<evidence type="ECO:0000256" key="12">
    <source>
        <dbReference type="PROSITE-ProRule" id="PRU00169"/>
    </source>
</evidence>
<dbReference type="SUPFAM" id="SSF47384">
    <property type="entry name" value="Homodimeric domain of signal transducing histidine kinase"/>
    <property type="match status" value="1"/>
</dbReference>
<dbReference type="Gene3D" id="3.30.565.10">
    <property type="entry name" value="Histidine kinase-like ATPase, C-terminal domain"/>
    <property type="match status" value="1"/>
</dbReference>
<dbReference type="InterPro" id="IPR003661">
    <property type="entry name" value="HisK_dim/P_dom"/>
</dbReference>